<name>A0ACB6R6W2_9PLEO</name>
<gene>
    <name evidence="1" type="ORF">BDR25DRAFT_351521</name>
</gene>
<sequence>MRAAKPTYMKIGTATVQESDVEVKKSAWLSVLQLKFSALVTNITIQRYLPLLFSTVSEGAPRSAWRCVDEYHGRSSRDSTEIAKIRLISDAGRLPHSEAISLGQAFVKEFCSEEKYCEDGSAKEVQSLSLKHIYTTCIDYFFNKDRVPDRLK</sequence>
<dbReference type="Proteomes" id="UP000799755">
    <property type="component" value="Unassembled WGS sequence"/>
</dbReference>
<protein>
    <submittedName>
        <fullName evidence="1">Uncharacterized protein</fullName>
    </submittedName>
</protein>
<evidence type="ECO:0000313" key="1">
    <source>
        <dbReference type="EMBL" id="KAF2475038.1"/>
    </source>
</evidence>
<accession>A0ACB6R6W2</accession>
<keyword evidence="2" id="KW-1185">Reference proteome</keyword>
<dbReference type="EMBL" id="MU003497">
    <property type="protein sequence ID" value="KAF2475038.1"/>
    <property type="molecule type" value="Genomic_DNA"/>
</dbReference>
<organism evidence="1 2">
    <name type="scientific">Lindgomyces ingoldianus</name>
    <dbReference type="NCBI Taxonomy" id="673940"/>
    <lineage>
        <taxon>Eukaryota</taxon>
        <taxon>Fungi</taxon>
        <taxon>Dikarya</taxon>
        <taxon>Ascomycota</taxon>
        <taxon>Pezizomycotina</taxon>
        <taxon>Dothideomycetes</taxon>
        <taxon>Pleosporomycetidae</taxon>
        <taxon>Pleosporales</taxon>
        <taxon>Lindgomycetaceae</taxon>
        <taxon>Lindgomyces</taxon>
    </lineage>
</organism>
<proteinExistence type="predicted"/>
<comment type="caution">
    <text evidence="1">The sequence shown here is derived from an EMBL/GenBank/DDBJ whole genome shotgun (WGS) entry which is preliminary data.</text>
</comment>
<evidence type="ECO:0000313" key="2">
    <source>
        <dbReference type="Proteomes" id="UP000799755"/>
    </source>
</evidence>
<reference evidence="1" key="1">
    <citation type="journal article" date="2020" name="Stud. Mycol.">
        <title>101 Dothideomycetes genomes: a test case for predicting lifestyles and emergence of pathogens.</title>
        <authorList>
            <person name="Haridas S."/>
            <person name="Albert R."/>
            <person name="Binder M."/>
            <person name="Bloem J."/>
            <person name="Labutti K."/>
            <person name="Salamov A."/>
            <person name="Andreopoulos B."/>
            <person name="Baker S."/>
            <person name="Barry K."/>
            <person name="Bills G."/>
            <person name="Bluhm B."/>
            <person name="Cannon C."/>
            <person name="Castanera R."/>
            <person name="Culley D."/>
            <person name="Daum C."/>
            <person name="Ezra D."/>
            <person name="Gonzalez J."/>
            <person name="Henrissat B."/>
            <person name="Kuo A."/>
            <person name="Liang C."/>
            <person name="Lipzen A."/>
            <person name="Lutzoni F."/>
            <person name="Magnuson J."/>
            <person name="Mondo S."/>
            <person name="Nolan M."/>
            <person name="Ohm R."/>
            <person name="Pangilinan J."/>
            <person name="Park H.-J."/>
            <person name="Ramirez L."/>
            <person name="Alfaro M."/>
            <person name="Sun H."/>
            <person name="Tritt A."/>
            <person name="Yoshinaga Y."/>
            <person name="Zwiers L.-H."/>
            <person name="Turgeon B."/>
            <person name="Goodwin S."/>
            <person name="Spatafora J."/>
            <person name="Crous P."/>
            <person name="Grigoriev I."/>
        </authorList>
    </citation>
    <scope>NUCLEOTIDE SEQUENCE</scope>
    <source>
        <strain evidence="1">ATCC 200398</strain>
    </source>
</reference>